<dbReference type="EMBL" id="CAJOBO010000753">
    <property type="protein sequence ID" value="CAF4283948.1"/>
    <property type="molecule type" value="Genomic_DNA"/>
</dbReference>
<dbReference type="PANTHER" id="PTHR24270">
    <property type="entry name" value="LOW-DENSITY LIPOPROTEIN RECEPTOR-RELATED"/>
    <property type="match status" value="1"/>
</dbReference>
<reference evidence="10" key="1">
    <citation type="submission" date="2021-02" db="EMBL/GenBank/DDBJ databases">
        <authorList>
            <person name="Nowell W R."/>
        </authorList>
    </citation>
    <scope>NUCLEOTIDE SEQUENCE</scope>
</reference>
<feature type="disulfide bond" evidence="8">
    <location>
        <begin position="411"/>
        <end position="423"/>
    </location>
</feature>
<comment type="subcellular location">
    <subcellularLocation>
        <location evidence="1">Membrane</location>
        <topology evidence="1">Single-pass membrane protein</topology>
    </subcellularLocation>
</comment>
<dbReference type="InterPro" id="IPR036055">
    <property type="entry name" value="LDL_receptor-like_sf"/>
</dbReference>
<dbReference type="SUPFAM" id="SSF57424">
    <property type="entry name" value="LDL receptor-like module"/>
    <property type="match status" value="1"/>
</dbReference>
<keyword evidence="2" id="KW-0812">Transmembrane</keyword>
<dbReference type="InterPro" id="IPR002172">
    <property type="entry name" value="LDrepeatLR_classA_rpt"/>
</dbReference>
<dbReference type="Proteomes" id="UP000663851">
    <property type="component" value="Unassembled WGS sequence"/>
</dbReference>
<protein>
    <recommendedName>
        <fullName evidence="9">EGF-like domain-containing protein</fullName>
    </recommendedName>
</protein>
<dbReference type="PROSITE" id="PS50068">
    <property type="entry name" value="LDLRA_2"/>
    <property type="match status" value="1"/>
</dbReference>
<dbReference type="SMART" id="SM00192">
    <property type="entry name" value="LDLa"/>
    <property type="match status" value="4"/>
</dbReference>
<dbReference type="SUPFAM" id="SSF57196">
    <property type="entry name" value="EGF/Laminin"/>
    <property type="match status" value="3"/>
</dbReference>
<dbReference type="Gene3D" id="4.10.400.10">
    <property type="entry name" value="Low-density Lipoprotein Receptor"/>
    <property type="match status" value="1"/>
</dbReference>
<dbReference type="Gene3D" id="2.10.25.10">
    <property type="entry name" value="Laminin"/>
    <property type="match status" value="2"/>
</dbReference>
<dbReference type="Pfam" id="PF00057">
    <property type="entry name" value="Ldl_recept_a"/>
    <property type="match status" value="1"/>
</dbReference>
<dbReference type="PROSITE" id="PS50026">
    <property type="entry name" value="EGF_3"/>
    <property type="match status" value="2"/>
</dbReference>
<dbReference type="InterPro" id="IPR050685">
    <property type="entry name" value="LDLR"/>
</dbReference>
<evidence type="ECO:0000256" key="8">
    <source>
        <dbReference type="PROSITE-ProRule" id="PRU00124"/>
    </source>
</evidence>
<dbReference type="Pfam" id="PF00008">
    <property type="entry name" value="EGF"/>
    <property type="match status" value="1"/>
</dbReference>
<feature type="disulfide bond" evidence="7">
    <location>
        <begin position="983"/>
        <end position="992"/>
    </location>
</feature>
<dbReference type="GO" id="GO:0016192">
    <property type="term" value="P:vesicle-mediated transport"/>
    <property type="evidence" value="ECO:0007669"/>
    <property type="project" value="UniProtKB-ARBA"/>
</dbReference>
<accession>A0A817U995</accession>
<name>A0A817U995_9BILA</name>
<dbReference type="PRINTS" id="PR00261">
    <property type="entry name" value="LDLRECEPTOR"/>
</dbReference>
<dbReference type="PROSITE" id="PS00022">
    <property type="entry name" value="EGF_1"/>
    <property type="match status" value="4"/>
</dbReference>
<keyword evidence="4" id="KW-1133">Transmembrane helix</keyword>
<keyword evidence="3" id="KW-0677">Repeat</keyword>
<evidence type="ECO:0000256" key="3">
    <source>
        <dbReference type="ARBA" id="ARBA00022737"/>
    </source>
</evidence>
<dbReference type="EMBL" id="CAJNYD010001301">
    <property type="protein sequence ID" value="CAF3328764.1"/>
    <property type="molecule type" value="Genomic_DNA"/>
</dbReference>
<evidence type="ECO:0000259" key="9">
    <source>
        <dbReference type="PROSITE" id="PS50026"/>
    </source>
</evidence>
<gene>
    <name evidence="11" type="ORF">HFQ381_LOCUS12466</name>
    <name evidence="10" type="ORF">LUA448_LOCUS10790</name>
</gene>
<feature type="domain" description="EGF-like" evidence="9">
    <location>
        <begin position="952"/>
        <end position="993"/>
    </location>
</feature>
<dbReference type="CDD" id="cd00054">
    <property type="entry name" value="EGF_CA"/>
    <property type="match status" value="1"/>
</dbReference>
<keyword evidence="5" id="KW-0472">Membrane</keyword>
<evidence type="ECO:0000256" key="2">
    <source>
        <dbReference type="ARBA" id="ARBA00022692"/>
    </source>
</evidence>
<keyword evidence="6 7" id="KW-1015">Disulfide bond</keyword>
<dbReference type="PROSITE" id="PS01186">
    <property type="entry name" value="EGF_2"/>
    <property type="match status" value="2"/>
</dbReference>
<comment type="caution">
    <text evidence="10">The sequence shown here is derived from an EMBL/GenBank/DDBJ whole genome shotgun (WGS) entry which is preliminary data.</text>
</comment>
<proteinExistence type="predicted"/>
<dbReference type="CDD" id="cd00112">
    <property type="entry name" value="LDLa"/>
    <property type="match status" value="1"/>
</dbReference>
<evidence type="ECO:0000313" key="10">
    <source>
        <dbReference type="EMBL" id="CAF3328764.1"/>
    </source>
</evidence>
<dbReference type="Proteomes" id="UP000663833">
    <property type="component" value="Unassembled WGS sequence"/>
</dbReference>
<feature type="domain" description="EGF-like" evidence="9">
    <location>
        <begin position="866"/>
        <end position="905"/>
    </location>
</feature>
<dbReference type="AlphaFoldDB" id="A0A817U995"/>
<keyword evidence="7" id="KW-0245">EGF-like domain</keyword>
<organism evidence="10 12">
    <name type="scientific">Rotaria socialis</name>
    <dbReference type="NCBI Taxonomy" id="392032"/>
    <lineage>
        <taxon>Eukaryota</taxon>
        <taxon>Metazoa</taxon>
        <taxon>Spiralia</taxon>
        <taxon>Gnathifera</taxon>
        <taxon>Rotifera</taxon>
        <taxon>Eurotatoria</taxon>
        <taxon>Bdelloidea</taxon>
        <taxon>Philodinida</taxon>
        <taxon>Philodinidae</taxon>
        <taxon>Rotaria</taxon>
    </lineage>
</organism>
<evidence type="ECO:0000256" key="4">
    <source>
        <dbReference type="ARBA" id="ARBA00022989"/>
    </source>
</evidence>
<feature type="disulfide bond" evidence="7">
    <location>
        <begin position="895"/>
        <end position="904"/>
    </location>
</feature>
<dbReference type="InterPro" id="IPR000742">
    <property type="entry name" value="EGF"/>
</dbReference>
<dbReference type="GO" id="GO:0005886">
    <property type="term" value="C:plasma membrane"/>
    <property type="evidence" value="ECO:0007669"/>
    <property type="project" value="TreeGrafter"/>
</dbReference>
<evidence type="ECO:0000256" key="7">
    <source>
        <dbReference type="PROSITE-ProRule" id="PRU00076"/>
    </source>
</evidence>
<evidence type="ECO:0000313" key="12">
    <source>
        <dbReference type="Proteomes" id="UP000663833"/>
    </source>
</evidence>
<evidence type="ECO:0000256" key="1">
    <source>
        <dbReference type="ARBA" id="ARBA00004167"/>
    </source>
</evidence>
<comment type="caution">
    <text evidence="7">Lacks conserved residue(s) required for the propagation of feature annotation.</text>
</comment>
<sequence>MNLIDVRCLGEFDCMDMSDERKFTRGMECAVKFDTFLCDERICYPYTTSCGDGHCVMLAYLWDYSTSTDWSCLNMRERNYLCEITTAKQLWTMENGMCYPFPNYDDPNDLNHPNLTRTEKCTYLAKCALSRGFERDCPCNQKNCSTLMREICDQNFVLYPTGALYAPHLYYQYKIDRDWRNIAPDSAIMNGCIKCRGYRVCHSMSNHTQFYKQLFRTADYFACKSKTGSDNTSIIQYDKHCWNGSRTFNGLPYAIADVCSISRECISTYRLLDQAANCIDVGDEKVIGYGCDVNVRKHRFQCSSNNFSRCLPVWRLGNGERDCVNGFDEYINGSNFPIAEIYCKRSNDSGCQILRQYISKSSLMNTSDSLSTSHNQSTPTAQIPFHHLCNSFWDLSSKIDEFTKYCQQWICSTTDFQCKTGQCISMDHVCDGEMDCSDGSDEQGIFLFMGDNVSKHNLHLTNLSAKINQCHKLYDYQQPFGEFCDFQREFPCLLNNVADPIDILKNRPCVNLTRVGDGVADCYGALDEMNTFEDCRGTMKGFTFRCADMLTIWHCIDNAFLCDVRCKGGDDQPLCFYRSNILNCSAPMDAVCLNGEQCFKGGRCDGSLDCPYGEDEFWCPRVSSNFAKSYYRQGKHTLEVEKTLDFHIPTYPRLQHTLLSANPSQINSNKKFQLHRRIAQMNKTKNESNSLLRESFWCNRGVAVYVNNSIECLCPPSYYGDRCEYYSDRITVVTHLDISYYRLEDSIDNNTILKIVTNLLHEHNIIDFHEFYVQPVLEINEPVKQKFHLLYSRSERYLREKQGRQASRNQILYEHPYSIRFELYEQRANYVMAELGAWDYPIYFDFLPSYRFATILRFPNDYTNISINSCRKHRCLKNSICRPLFSKTNSYYCSCKQGYYGKHCQFRNEQCHVYCSAQSICKGGYRDQDIGIQRPLCICPRDRFGPRCNLRLNSFCPKDRCQNNGTCLYTYDWTGETHFRCVCQDPFYGARCEYEKTSVNIRINSTEIVSVTTMQLFDINRQTLQLEIRHQEVQSSLPTFIRYQYNEEYAPSLCLLKFYDDVHSSRYFIGYFQPSVTAINVTTKPLYCSLAQDYLQQLNMSKYIPLKTYFLFVLRI</sequence>
<dbReference type="SMART" id="SM00181">
    <property type="entry name" value="EGF"/>
    <property type="match status" value="4"/>
</dbReference>
<evidence type="ECO:0000256" key="6">
    <source>
        <dbReference type="ARBA" id="ARBA00023157"/>
    </source>
</evidence>
<evidence type="ECO:0000256" key="5">
    <source>
        <dbReference type="ARBA" id="ARBA00023136"/>
    </source>
</evidence>
<feature type="disulfide bond" evidence="8">
    <location>
        <begin position="418"/>
        <end position="436"/>
    </location>
</feature>
<evidence type="ECO:0000313" key="11">
    <source>
        <dbReference type="EMBL" id="CAF4283948.1"/>
    </source>
</evidence>